<keyword evidence="1" id="KW-0812">Transmembrane</keyword>
<evidence type="ECO:0000313" key="4">
    <source>
        <dbReference type="Proteomes" id="UP001634393"/>
    </source>
</evidence>
<feature type="transmembrane region" description="Helical" evidence="1">
    <location>
        <begin position="98"/>
        <end position="115"/>
    </location>
</feature>
<evidence type="ECO:0000259" key="2">
    <source>
        <dbReference type="Pfam" id="PF25397"/>
    </source>
</evidence>
<accession>A0ABD3SK85</accession>
<gene>
    <name evidence="3" type="ORF">ACJIZ3_020697</name>
</gene>
<feature type="domain" description="DUF7887" evidence="2">
    <location>
        <begin position="57"/>
        <end position="117"/>
    </location>
</feature>
<evidence type="ECO:0000313" key="3">
    <source>
        <dbReference type="EMBL" id="KAL3824668.1"/>
    </source>
</evidence>
<keyword evidence="1" id="KW-1133">Transmembrane helix</keyword>
<dbReference type="EMBL" id="JBJXBP010000006">
    <property type="protein sequence ID" value="KAL3824668.1"/>
    <property type="molecule type" value="Genomic_DNA"/>
</dbReference>
<dbReference type="Pfam" id="PF25397">
    <property type="entry name" value="DUF7887"/>
    <property type="match status" value="1"/>
</dbReference>
<dbReference type="InterPro" id="IPR057209">
    <property type="entry name" value="DUF7887"/>
</dbReference>
<dbReference type="AlphaFoldDB" id="A0ABD3SK85"/>
<sequence>MFITNNSFLCCNTISCLISRENGSKRYMNFATLAKKKDLSEISSPENKPIFPLKLASSKILIQSAIGIFALGFIDAGYSGDWSRIGVITTETEDLLRAAAFLIIPLCLFLIFTLSNKE</sequence>
<dbReference type="PANTHER" id="PTHR38389">
    <property type="entry name" value="DNA-DIRECTED RNA POLYMERASE SUBUNIT BETA"/>
    <property type="match status" value="1"/>
</dbReference>
<proteinExistence type="predicted"/>
<keyword evidence="1" id="KW-0472">Membrane</keyword>
<organism evidence="3 4">
    <name type="scientific">Penstemon smallii</name>
    <dbReference type="NCBI Taxonomy" id="265156"/>
    <lineage>
        <taxon>Eukaryota</taxon>
        <taxon>Viridiplantae</taxon>
        <taxon>Streptophyta</taxon>
        <taxon>Embryophyta</taxon>
        <taxon>Tracheophyta</taxon>
        <taxon>Spermatophyta</taxon>
        <taxon>Magnoliopsida</taxon>
        <taxon>eudicotyledons</taxon>
        <taxon>Gunneridae</taxon>
        <taxon>Pentapetalae</taxon>
        <taxon>asterids</taxon>
        <taxon>lamiids</taxon>
        <taxon>Lamiales</taxon>
        <taxon>Plantaginaceae</taxon>
        <taxon>Cheloneae</taxon>
        <taxon>Penstemon</taxon>
    </lineage>
</organism>
<keyword evidence="4" id="KW-1185">Reference proteome</keyword>
<comment type="caution">
    <text evidence="3">The sequence shown here is derived from an EMBL/GenBank/DDBJ whole genome shotgun (WGS) entry which is preliminary data.</text>
</comment>
<protein>
    <recommendedName>
        <fullName evidence="2">DUF7887 domain-containing protein</fullName>
    </recommendedName>
</protein>
<dbReference type="Proteomes" id="UP001634393">
    <property type="component" value="Unassembled WGS sequence"/>
</dbReference>
<dbReference type="PANTHER" id="PTHR38389:SF1">
    <property type="entry name" value="DNA-DIRECTED RNA POLYMERASE SUBUNIT BETA"/>
    <property type="match status" value="1"/>
</dbReference>
<feature type="transmembrane region" description="Helical" evidence="1">
    <location>
        <begin position="60"/>
        <end position="78"/>
    </location>
</feature>
<evidence type="ECO:0000256" key="1">
    <source>
        <dbReference type="SAM" id="Phobius"/>
    </source>
</evidence>
<reference evidence="3 4" key="1">
    <citation type="submission" date="2024-12" db="EMBL/GenBank/DDBJ databases">
        <title>The unique morphological basis and parallel evolutionary history of personate flowers in Penstemon.</title>
        <authorList>
            <person name="Depatie T.H."/>
            <person name="Wessinger C.A."/>
        </authorList>
    </citation>
    <scope>NUCLEOTIDE SEQUENCE [LARGE SCALE GENOMIC DNA]</scope>
    <source>
        <strain evidence="3">WTNN_2</strain>
        <tissue evidence="3">Leaf</tissue>
    </source>
</reference>
<name>A0ABD3SK85_9LAMI</name>